<dbReference type="GO" id="GO:0006072">
    <property type="term" value="P:glycerol-3-phosphate metabolic process"/>
    <property type="evidence" value="ECO:0007669"/>
    <property type="project" value="InterPro"/>
</dbReference>
<dbReference type="CDD" id="cd07769">
    <property type="entry name" value="ASKHA_NBD_FGGY_GK"/>
    <property type="match status" value="1"/>
</dbReference>
<evidence type="ECO:0000256" key="6">
    <source>
        <dbReference type="ARBA" id="ARBA00022777"/>
    </source>
</evidence>
<evidence type="ECO:0000256" key="11">
    <source>
        <dbReference type="ARBA" id="ARBA00054633"/>
    </source>
</evidence>
<organism evidence="15 16">
    <name type="scientific">Enteractinococcus helveticum</name>
    <dbReference type="NCBI Taxonomy" id="1837282"/>
    <lineage>
        <taxon>Bacteria</taxon>
        <taxon>Bacillati</taxon>
        <taxon>Actinomycetota</taxon>
        <taxon>Actinomycetes</taxon>
        <taxon>Micrococcales</taxon>
        <taxon>Micrococcaceae</taxon>
    </lineage>
</organism>
<dbReference type="NCBIfam" id="TIGR01311">
    <property type="entry name" value="glycerol_kin"/>
    <property type="match status" value="1"/>
</dbReference>
<dbReference type="RefSeq" id="WP_043057954.1">
    <property type="nucleotide sequence ID" value="NZ_LXEY01000018.1"/>
</dbReference>
<dbReference type="EMBL" id="LXEY01000018">
    <property type="protein sequence ID" value="OAV60926.1"/>
    <property type="molecule type" value="Genomic_DNA"/>
</dbReference>
<evidence type="ECO:0000256" key="9">
    <source>
        <dbReference type="ARBA" id="ARBA00043149"/>
    </source>
</evidence>
<evidence type="ECO:0000259" key="14">
    <source>
        <dbReference type="Pfam" id="PF02782"/>
    </source>
</evidence>
<dbReference type="Gene3D" id="3.30.420.40">
    <property type="match status" value="2"/>
</dbReference>
<evidence type="ECO:0000256" key="10">
    <source>
        <dbReference type="ARBA" id="ARBA00052101"/>
    </source>
</evidence>
<dbReference type="PROSITE" id="PS00445">
    <property type="entry name" value="FGGY_KINASES_2"/>
    <property type="match status" value="1"/>
</dbReference>
<evidence type="ECO:0000256" key="4">
    <source>
        <dbReference type="ARBA" id="ARBA00022679"/>
    </source>
</evidence>
<evidence type="ECO:0000256" key="3">
    <source>
        <dbReference type="ARBA" id="ARBA00012099"/>
    </source>
</evidence>
<feature type="domain" description="Carbohydrate kinase FGGY C-terminal" evidence="14">
    <location>
        <begin position="269"/>
        <end position="457"/>
    </location>
</feature>
<dbReference type="InterPro" id="IPR005999">
    <property type="entry name" value="Glycerol_kin"/>
</dbReference>
<evidence type="ECO:0000256" key="8">
    <source>
        <dbReference type="ARBA" id="ARBA00022840"/>
    </source>
</evidence>
<keyword evidence="16" id="KW-1185">Reference proteome</keyword>
<dbReference type="FunFam" id="3.30.420.40:FF:000007">
    <property type="entry name" value="Glycerol kinase"/>
    <property type="match status" value="1"/>
</dbReference>
<dbReference type="Pfam" id="PF02782">
    <property type="entry name" value="FGGY_C"/>
    <property type="match status" value="1"/>
</dbReference>
<evidence type="ECO:0000256" key="12">
    <source>
        <dbReference type="RuleBase" id="RU003733"/>
    </source>
</evidence>
<comment type="similarity">
    <text evidence="2 12">Belongs to the FGGY kinase family.</text>
</comment>
<dbReference type="Proteomes" id="UP000078292">
    <property type="component" value="Unassembled WGS sequence"/>
</dbReference>
<keyword evidence="8" id="KW-0067">ATP-binding</keyword>
<dbReference type="InterPro" id="IPR018485">
    <property type="entry name" value="FGGY_C"/>
</dbReference>
<evidence type="ECO:0000256" key="7">
    <source>
        <dbReference type="ARBA" id="ARBA00022798"/>
    </source>
</evidence>
<dbReference type="GO" id="GO:0005524">
    <property type="term" value="F:ATP binding"/>
    <property type="evidence" value="ECO:0007669"/>
    <property type="project" value="UniProtKB-KW"/>
</dbReference>
<reference evidence="15 16" key="1">
    <citation type="submission" date="2016-04" db="EMBL/GenBank/DDBJ databases">
        <title>First whole genome shotgun sequence of the bacterium Enteractinococcus sp. strain UASWS1574.</title>
        <authorList>
            <person name="Crovadore J."/>
            <person name="Chablais R."/>
            <person name="Lefort F."/>
        </authorList>
    </citation>
    <scope>NUCLEOTIDE SEQUENCE [LARGE SCALE GENOMIC DNA]</scope>
    <source>
        <strain evidence="15 16">UASWS1574</strain>
    </source>
</reference>
<protein>
    <recommendedName>
        <fullName evidence="3">glycerol kinase</fullName>
        <ecNumber evidence="3">2.7.1.30</ecNumber>
    </recommendedName>
    <alternativeName>
        <fullName evidence="9">ATP:glycerol 3-phosphotransferase</fullName>
    </alternativeName>
</protein>
<evidence type="ECO:0000259" key="13">
    <source>
        <dbReference type="Pfam" id="PF00370"/>
    </source>
</evidence>
<dbReference type="Pfam" id="PF00370">
    <property type="entry name" value="FGGY_N"/>
    <property type="match status" value="1"/>
</dbReference>
<comment type="function">
    <text evidence="11">Key enzyme in the regulation of glycerol uptake and metabolism. Catalyzes the phosphorylation of glycerol to yield sn-glycerol 3-phosphate.</text>
</comment>
<dbReference type="InterPro" id="IPR018484">
    <property type="entry name" value="FGGY_N"/>
</dbReference>
<dbReference type="PIRSF" id="PIRSF000538">
    <property type="entry name" value="GlpK"/>
    <property type="match status" value="1"/>
</dbReference>
<dbReference type="PANTHER" id="PTHR10196">
    <property type="entry name" value="SUGAR KINASE"/>
    <property type="match status" value="1"/>
</dbReference>
<dbReference type="EC" id="2.7.1.30" evidence="3"/>
<keyword evidence="5" id="KW-0547">Nucleotide-binding</keyword>
<dbReference type="InterPro" id="IPR018483">
    <property type="entry name" value="Carb_kinase_FGGY_CS"/>
</dbReference>
<comment type="pathway">
    <text evidence="1">Polyol metabolism; glycerol degradation via glycerol kinase pathway; sn-glycerol 3-phosphate from glycerol: step 1/1.</text>
</comment>
<evidence type="ECO:0000256" key="5">
    <source>
        <dbReference type="ARBA" id="ARBA00022741"/>
    </source>
</evidence>
<feature type="domain" description="Carbohydrate kinase FGGY N-terminal" evidence="13">
    <location>
        <begin position="9"/>
        <end position="259"/>
    </location>
</feature>
<evidence type="ECO:0000256" key="1">
    <source>
        <dbReference type="ARBA" id="ARBA00005190"/>
    </source>
</evidence>
<dbReference type="PANTHER" id="PTHR10196:SF69">
    <property type="entry name" value="GLYCEROL KINASE"/>
    <property type="match status" value="1"/>
</dbReference>
<dbReference type="InterPro" id="IPR000577">
    <property type="entry name" value="Carb_kinase_FGGY"/>
</dbReference>
<dbReference type="AlphaFoldDB" id="A0A1B7LZL3"/>
<dbReference type="NCBIfam" id="NF000756">
    <property type="entry name" value="PRK00047.1"/>
    <property type="match status" value="1"/>
</dbReference>
<keyword evidence="6 12" id="KW-0418">Kinase</keyword>
<dbReference type="SUPFAM" id="SSF53067">
    <property type="entry name" value="Actin-like ATPase domain"/>
    <property type="match status" value="2"/>
</dbReference>
<keyword evidence="7" id="KW-0319">Glycerol metabolism</keyword>
<comment type="catalytic activity">
    <reaction evidence="10">
        <text>glycerol + ATP = sn-glycerol 3-phosphate + ADP + H(+)</text>
        <dbReference type="Rhea" id="RHEA:21644"/>
        <dbReference type="ChEBI" id="CHEBI:15378"/>
        <dbReference type="ChEBI" id="CHEBI:17754"/>
        <dbReference type="ChEBI" id="CHEBI:30616"/>
        <dbReference type="ChEBI" id="CHEBI:57597"/>
        <dbReference type="ChEBI" id="CHEBI:456216"/>
        <dbReference type="EC" id="2.7.1.30"/>
    </reaction>
</comment>
<gene>
    <name evidence="15" type="primary">glpK</name>
    <name evidence="15" type="ORF">A6F49_10680</name>
</gene>
<dbReference type="OrthoDB" id="9805576at2"/>
<sequence>MVAASTPTIIMALDLGTTSTRVALYDAEGNTVTIVAREHQQYFPQPGWVEHDATEIWANIRELSALALARAHLTAADIAAIGITNQRETIVAWDATTSVPVHRAIVWQDARTDAHIEHLIANGHNSAMQQATGLNLSAYFSAPKMAWLLANNDDAARLAQAGTLRFGTIDSWIIWNLTGGTVHATDITNASRTSLMNIHTGAWDYQLGRVFGIEPKILESALPQIHPSVHDYGTVTPGLAVAGVPITGVLGDQQAASFGQTIFSAGEAKNTYGTGCFLLYNTGHEPVLSSSGLLTTVAYQLPGQDPVYALEGSVAQAGSVVQWLRDQLGIIQHSADIEALANSVEDHGGVYFVPAFSGLFAPWWRPDASGTIIGLTSYATAGHIARAALDATAYQTLDVVAAVEADTGATLRRLNVDGGMSINDQLMQFQADILDVEIHRNADVETTARGAAYAAGLGAGIWASTQQLRALWQSGGHWSPHIDPDKRARLISGWHAAIDHAIGWPVEQPG</sequence>
<evidence type="ECO:0000256" key="2">
    <source>
        <dbReference type="ARBA" id="ARBA00009156"/>
    </source>
</evidence>
<keyword evidence="4 12" id="KW-0808">Transferase</keyword>
<dbReference type="GO" id="GO:0004370">
    <property type="term" value="F:glycerol kinase activity"/>
    <property type="evidence" value="ECO:0007669"/>
    <property type="project" value="UniProtKB-EC"/>
</dbReference>
<evidence type="ECO:0000313" key="16">
    <source>
        <dbReference type="Proteomes" id="UP000078292"/>
    </source>
</evidence>
<accession>A0A1B7LZL3</accession>
<proteinExistence type="inferred from homology"/>
<evidence type="ECO:0000313" key="15">
    <source>
        <dbReference type="EMBL" id="OAV60926.1"/>
    </source>
</evidence>
<dbReference type="FunFam" id="3.30.420.40:FF:000008">
    <property type="entry name" value="Glycerol kinase"/>
    <property type="match status" value="1"/>
</dbReference>
<name>A0A1B7LZL3_9MICC</name>
<comment type="caution">
    <text evidence="15">The sequence shown here is derived from an EMBL/GenBank/DDBJ whole genome shotgun (WGS) entry which is preliminary data.</text>
</comment>
<dbReference type="GO" id="GO:0005829">
    <property type="term" value="C:cytosol"/>
    <property type="evidence" value="ECO:0007669"/>
    <property type="project" value="UniProtKB-ARBA"/>
</dbReference>
<dbReference type="STRING" id="1837282.A6F49_10680"/>
<dbReference type="GO" id="GO:0019563">
    <property type="term" value="P:glycerol catabolic process"/>
    <property type="evidence" value="ECO:0007669"/>
    <property type="project" value="TreeGrafter"/>
</dbReference>
<dbReference type="InterPro" id="IPR043129">
    <property type="entry name" value="ATPase_NBD"/>
</dbReference>